<feature type="region of interest" description="Disordered" evidence="6">
    <location>
        <begin position="775"/>
        <end position="798"/>
    </location>
</feature>
<feature type="compositionally biased region" description="Polar residues" evidence="6">
    <location>
        <begin position="720"/>
        <end position="738"/>
    </location>
</feature>
<accession>A0A9W8ZU75</accession>
<dbReference type="PROSITE" id="PS50217">
    <property type="entry name" value="BZIP"/>
    <property type="match status" value="1"/>
</dbReference>
<keyword evidence="4" id="KW-0539">Nucleus</keyword>
<dbReference type="EMBL" id="JAOTPV010000049">
    <property type="protein sequence ID" value="KAJ4467034.1"/>
    <property type="molecule type" value="Genomic_DNA"/>
</dbReference>
<feature type="compositionally biased region" description="Low complexity" evidence="6">
    <location>
        <begin position="492"/>
        <end position="507"/>
    </location>
</feature>
<protein>
    <recommendedName>
        <fullName evidence="7">BZIP domain-containing protein</fullName>
    </recommendedName>
</protein>
<feature type="compositionally biased region" description="Low complexity" evidence="6">
    <location>
        <begin position="40"/>
        <end position="64"/>
    </location>
</feature>
<dbReference type="InterPro" id="IPR051027">
    <property type="entry name" value="bZIP_transcription_factors"/>
</dbReference>
<feature type="compositionally biased region" description="Polar residues" evidence="6">
    <location>
        <begin position="696"/>
        <end position="708"/>
    </location>
</feature>
<dbReference type="Pfam" id="PF00170">
    <property type="entry name" value="bZIP_1"/>
    <property type="match status" value="1"/>
</dbReference>
<dbReference type="GO" id="GO:0005634">
    <property type="term" value="C:nucleus"/>
    <property type="evidence" value="ECO:0007669"/>
    <property type="project" value="UniProtKB-SubCell"/>
</dbReference>
<keyword evidence="5" id="KW-0175">Coiled coil</keyword>
<dbReference type="PROSITE" id="PS00036">
    <property type="entry name" value="BZIP_BASIC"/>
    <property type="match status" value="1"/>
</dbReference>
<dbReference type="InterPro" id="IPR004827">
    <property type="entry name" value="bZIP"/>
</dbReference>
<dbReference type="CDD" id="cd14810">
    <property type="entry name" value="bZIP_u1"/>
    <property type="match status" value="1"/>
</dbReference>
<feature type="region of interest" description="Disordered" evidence="6">
    <location>
        <begin position="304"/>
        <end position="357"/>
    </location>
</feature>
<feature type="coiled-coil region" evidence="5">
    <location>
        <begin position="387"/>
        <end position="414"/>
    </location>
</feature>
<sequence length="918" mass="96818">MLVDPVNSTNNPCTSTPTNMDLEEYLNTELFGPSSVAAMSPGHPGSSRASSPSSHSDSLSQILSTPPQPVENSFPAVDPYSFLTGLSGVEGNHNFGFEFGSGSGAPSFFNFLDEEMKVDPSSNPMSFEAGTPFDFMSALGIGGVSGLTIDPSASSSSPSGSGSGSVAMAIDPQLVDSPSTRAQSDFGDEEDKEEKTEHSVVSIIDDEKKTRSHFKSISSKTSEDTVDVTKEAKEKLTVTITPVKVGGHGKARKGTVQSGGVTKKVTISSSAFVPAAVPVPLPTIAAPLTTPYFPSNSATSLLSRNKENVSAASPSSSTTSNAKGADDKDDDDDLPADWHPPPEVFAKMSSKEKRQLRNKISARNFRVRRKEYISTLEMDIAERDRLLQAIRSELGSTQSENSALRQEVAALKKALLEGRGTTGISPISPSSSLTSIIRSASPTLSIRGADVNLNSAALTTGLTIDDLNLPPPAPLPERSAAEELALRAAAAGASPSASTSNASTSNLIIPNTQKDLPTSPRLNNNAGFWGGVSQAGFGFGGMGGGFTPVHTVLMPDLNTNMNVDGTNISIGQWVRDVLAANAANSRDDPSSPEGSPRPLQENINPVMNVSGAHQEDNTPNATAHNGFEGFVDTNPFTMKTLDAYRMQLWTKMAASSSQASHSNQFSPSSPPQQSPQPNIQSSSYAQQRKALERELSSSSPFTLPSHQPSAKHPHSRPPHNLTTSLKPAYFVNSNKPNLPSQPPPRMGNTLSALLAGKHSPPSVFGTSFAALSAYSSPATSSNPGRAASSKQQQQQQMQQAQNAMYAALASTASQTLMRRLGSAFWDAFSGSSPGTSSSGLGMKPWDADKVMKVLEGKAVIKVVDVDEPAHHMVKREPLTPKLTPSSLVLTSSSSDCDKNCSVTALLEESMRSLTLSKK</sequence>
<evidence type="ECO:0000259" key="7">
    <source>
        <dbReference type="PROSITE" id="PS50217"/>
    </source>
</evidence>
<feature type="compositionally biased region" description="Low complexity" evidence="6">
    <location>
        <begin position="310"/>
        <end position="320"/>
    </location>
</feature>
<dbReference type="AlphaFoldDB" id="A0A9W8ZU75"/>
<dbReference type="OrthoDB" id="5571888at2759"/>
<feature type="region of interest" description="Disordered" evidence="6">
    <location>
        <begin position="655"/>
        <end position="754"/>
    </location>
</feature>
<proteinExistence type="predicted"/>
<feature type="region of interest" description="Disordered" evidence="6">
    <location>
        <begin position="172"/>
        <end position="204"/>
    </location>
</feature>
<keyword evidence="2" id="KW-0805">Transcription regulation</keyword>
<dbReference type="InterPro" id="IPR046347">
    <property type="entry name" value="bZIP_sf"/>
</dbReference>
<evidence type="ECO:0000256" key="5">
    <source>
        <dbReference type="SAM" id="Coils"/>
    </source>
</evidence>
<keyword evidence="9" id="KW-1185">Reference proteome</keyword>
<dbReference type="GO" id="GO:0003700">
    <property type="term" value="F:DNA-binding transcription factor activity"/>
    <property type="evidence" value="ECO:0007669"/>
    <property type="project" value="InterPro"/>
</dbReference>
<evidence type="ECO:0000256" key="4">
    <source>
        <dbReference type="ARBA" id="ARBA00023242"/>
    </source>
</evidence>
<feature type="compositionally biased region" description="Polar residues" evidence="6">
    <location>
        <begin position="508"/>
        <end position="519"/>
    </location>
</feature>
<comment type="caution">
    <text evidence="8">The sequence shown here is derived from an EMBL/GenBank/DDBJ whole genome shotgun (WGS) entry which is preliminary data.</text>
</comment>
<reference evidence="8" key="1">
    <citation type="submission" date="2022-08" db="EMBL/GenBank/DDBJ databases">
        <title>A Global Phylogenomic Analysis of the Shiitake Genus Lentinula.</title>
        <authorList>
            <consortium name="DOE Joint Genome Institute"/>
            <person name="Sierra-Patev S."/>
            <person name="Min B."/>
            <person name="Naranjo-Ortiz M."/>
            <person name="Looney B."/>
            <person name="Konkel Z."/>
            <person name="Slot J.C."/>
            <person name="Sakamoto Y."/>
            <person name="Steenwyk J.L."/>
            <person name="Rokas A."/>
            <person name="Carro J."/>
            <person name="Camarero S."/>
            <person name="Ferreira P."/>
            <person name="Molpeceres G."/>
            <person name="Ruiz-Duenas F.J."/>
            <person name="Serrano A."/>
            <person name="Henrissat B."/>
            <person name="Drula E."/>
            <person name="Hughes K.W."/>
            <person name="Mata J.L."/>
            <person name="Ishikawa N.K."/>
            <person name="Vargas-Isla R."/>
            <person name="Ushijima S."/>
            <person name="Smith C.A."/>
            <person name="Ahrendt S."/>
            <person name="Andreopoulos W."/>
            <person name="He G."/>
            <person name="Labutti K."/>
            <person name="Lipzen A."/>
            <person name="Ng V."/>
            <person name="Riley R."/>
            <person name="Sandor L."/>
            <person name="Barry K."/>
            <person name="Martinez A.T."/>
            <person name="Xiao Y."/>
            <person name="Gibbons J.G."/>
            <person name="Terashima K."/>
            <person name="Grigoriev I.V."/>
            <person name="Hibbett D.S."/>
        </authorList>
    </citation>
    <scope>NUCLEOTIDE SEQUENCE</scope>
    <source>
        <strain evidence="8">JLM2183</strain>
    </source>
</reference>
<dbReference type="SUPFAM" id="SSF57959">
    <property type="entry name" value="Leucine zipper domain"/>
    <property type="match status" value="1"/>
</dbReference>
<evidence type="ECO:0000256" key="2">
    <source>
        <dbReference type="ARBA" id="ARBA00023015"/>
    </source>
</evidence>
<feature type="compositionally biased region" description="Low complexity" evidence="6">
    <location>
        <begin position="786"/>
        <end position="798"/>
    </location>
</feature>
<keyword evidence="3" id="KW-0804">Transcription</keyword>
<feature type="region of interest" description="Disordered" evidence="6">
    <location>
        <begin position="582"/>
        <end position="631"/>
    </location>
</feature>
<evidence type="ECO:0000256" key="1">
    <source>
        <dbReference type="ARBA" id="ARBA00004123"/>
    </source>
</evidence>
<dbReference type="Proteomes" id="UP001150266">
    <property type="component" value="Unassembled WGS sequence"/>
</dbReference>
<gene>
    <name evidence="8" type="ORF">J3R30DRAFT_3580199</name>
</gene>
<evidence type="ECO:0000313" key="9">
    <source>
        <dbReference type="Proteomes" id="UP001150266"/>
    </source>
</evidence>
<dbReference type="Gene3D" id="1.20.5.170">
    <property type="match status" value="1"/>
</dbReference>
<name>A0A9W8ZU75_9AGAR</name>
<dbReference type="PANTHER" id="PTHR19304">
    <property type="entry name" value="CYCLIC-AMP RESPONSE ELEMENT BINDING PROTEIN"/>
    <property type="match status" value="1"/>
</dbReference>
<feature type="compositionally biased region" description="Low complexity" evidence="6">
    <location>
        <begin position="655"/>
        <end position="667"/>
    </location>
</feature>
<feature type="region of interest" description="Disordered" evidence="6">
    <location>
        <begin position="492"/>
        <end position="519"/>
    </location>
</feature>
<dbReference type="SMART" id="SM00338">
    <property type="entry name" value="BRLZ"/>
    <property type="match status" value="1"/>
</dbReference>
<evidence type="ECO:0000256" key="3">
    <source>
        <dbReference type="ARBA" id="ARBA00023163"/>
    </source>
</evidence>
<organism evidence="8 9">
    <name type="scientific">Lentinula aciculospora</name>
    <dbReference type="NCBI Taxonomy" id="153920"/>
    <lineage>
        <taxon>Eukaryota</taxon>
        <taxon>Fungi</taxon>
        <taxon>Dikarya</taxon>
        <taxon>Basidiomycota</taxon>
        <taxon>Agaricomycotina</taxon>
        <taxon>Agaricomycetes</taxon>
        <taxon>Agaricomycetidae</taxon>
        <taxon>Agaricales</taxon>
        <taxon>Marasmiineae</taxon>
        <taxon>Omphalotaceae</taxon>
        <taxon>Lentinula</taxon>
    </lineage>
</organism>
<evidence type="ECO:0000256" key="6">
    <source>
        <dbReference type="SAM" id="MobiDB-lite"/>
    </source>
</evidence>
<evidence type="ECO:0000313" key="8">
    <source>
        <dbReference type="EMBL" id="KAJ4467034.1"/>
    </source>
</evidence>
<feature type="domain" description="BZIP" evidence="7">
    <location>
        <begin position="348"/>
        <end position="411"/>
    </location>
</feature>
<comment type="subcellular location">
    <subcellularLocation>
        <location evidence="1">Nucleus</location>
    </subcellularLocation>
</comment>
<feature type="region of interest" description="Disordered" evidence="6">
    <location>
        <begin position="34"/>
        <end position="73"/>
    </location>
</feature>